<dbReference type="InterPro" id="IPR017452">
    <property type="entry name" value="GPCR_Rhodpsn_7TM"/>
</dbReference>
<keyword evidence="9 11" id="KW-0675">Receptor</keyword>
<evidence type="ECO:0000256" key="5">
    <source>
        <dbReference type="ARBA" id="ARBA00022725"/>
    </source>
</evidence>
<dbReference type="PRINTS" id="PR00245">
    <property type="entry name" value="OLFACTORYR"/>
</dbReference>
<feature type="transmembrane region" description="Helical" evidence="12">
    <location>
        <begin position="139"/>
        <end position="156"/>
    </location>
</feature>
<protein>
    <recommendedName>
        <fullName evidence="13">G-protein coupled receptors family 1 profile domain-containing protein</fullName>
    </recommendedName>
</protein>
<dbReference type="PANTHER" id="PTHR48002">
    <property type="entry name" value="OLFACTORY RECEPTOR"/>
    <property type="match status" value="1"/>
</dbReference>
<dbReference type="GO" id="GO:0004984">
    <property type="term" value="F:olfactory receptor activity"/>
    <property type="evidence" value="ECO:0007669"/>
    <property type="project" value="InterPro"/>
</dbReference>
<evidence type="ECO:0000256" key="6">
    <source>
        <dbReference type="ARBA" id="ARBA00022989"/>
    </source>
</evidence>
<sequence length="650" mass="72460">MGTKNNVTEFVLFGLFQSRELQHVCFVVFSLFHMLTLLGNLMVIITINASKTLHAPMYFFLSHLSFADMCYPSATTPKMIADTFVERKTISFNGCMTQLFSAHFFGGTEIFLLTAMAYDRYVAICKPLHYITIMDRQKCGLLAGASWVAGFFHSILQTLLTVQLPFCGPNEIDNFFCDVHPLLKLACADTYVVGLIVMANSGILSLVCFIILIVSYVVILLNLRSRSSEGRRKALSTCGSHIITVILVLVPPMFMYIRPSTTLAADKLVILFNIVMPPLLNPLIYTLRNNEVKNAMRKVFRVKGYSGEKVEQYSQFIQTVNSSRGSSQTQMSLSDSIANLYLHSLCPWTMEISHNTTEFFMLGLSQNPGIQRVLFVVFLIIYVATVGGNMLIVVTITSSPTLNSPMYFFLANLSFIDTCYSSSMAPKLVADSLYEGRTISYEGCMAQLFGAHFLGGAEIILLTVMAYDRYVAICKPLHYPVIMTRHLCALLVGVTWLGGFLHSLVQLLLVLQLPFCGPNIINHFVCDLYPLLELACTNTYVTSLLVVANSGAICLLNFLMLAASYLVILRSLRSHSAEGRRKALSTCGAHFTVVALFFVPCVFTYVRPSFTLPIDKSMAVFYGILTPMLNPLIYTLRNDEVKSAMKKLFT</sequence>
<evidence type="ECO:0000256" key="3">
    <source>
        <dbReference type="ARBA" id="ARBA00022606"/>
    </source>
</evidence>
<comment type="caution">
    <text evidence="14">The sequence shown here is derived from an EMBL/GenBank/DDBJ whole genome shotgun (WGS) entry which is preliminary data.</text>
</comment>
<feature type="transmembrane region" description="Helical" evidence="12">
    <location>
        <begin position="203"/>
        <end position="223"/>
    </location>
</feature>
<dbReference type="CDD" id="cd15939">
    <property type="entry name" value="7tmA_OR4A-like"/>
    <property type="match status" value="2"/>
</dbReference>
<evidence type="ECO:0000313" key="15">
    <source>
        <dbReference type="Proteomes" id="UP001177744"/>
    </source>
</evidence>
<dbReference type="FunFam" id="1.20.1070.10:FF:000007">
    <property type="entry name" value="Olfactory receptor"/>
    <property type="match status" value="2"/>
</dbReference>
<feature type="transmembrane region" description="Helical" evidence="12">
    <location>
        <begin position="269"/>
        <end position="287"/>
    </location>
</feature>
<dbReference type="AlphaFoldDB" id="A0AA40HQU4"/>
<evidence type="ECO:0000256" key="2">
    <source>
        <dbReference type="ARBA" id="ARBA00004141"/>
    </source>
</evidence>
<evidence type="ECO:0000256" key="4">
    <source>
        <dbReference type="ARBA" id="ARBA00022692"/>
    </source>
</evidence>
<evidence type="ECO:0000256" key="7">
    <source>
        <dbReference type="ARBA" id="ARBA00023040"/>
    </source>
</evidence>
<evidence type="ECO:0000256" key="11">
    <source>
        <dbReference type="RuleBase" id="RU000688"/>
    </source>
</evidence>
<keyword evidence="8 12" id="KW-0472">Membrane</keyword>
<proteinExistence type="inferred from homology"/>
<feature type="transmembrane region" description="Helical" evidence="12">
    <location>
        <begin position="540"/>
        <end position="568"/>
    </location>
</feature>
<dbReference type="PROSITE" id="PS00237">
    <property type="entry name" value="G_PROTEIN_RECEP_F1_1"/>
    <property type="match status" value="2"/>
</dbReference>
<keyword evidence="4 11" id="KW-0812">Transmembrane</keyword>
<evidence type="ECO:0000256" key="8">
    <source>
        <dbReference type="ARBA" id="ARBA00023136"/>
    </source>
</evidence>
<dbReference type="Gene3D" id="1.20.1070.10">
    <property type="entry name" value="Rhodopsin 7-helix transmembrane proteins"/>
    <property type="match status" value="2"/>
</dbReference>
<organism evidence="14 15">
    <name type="scientific">Cnephaeus nilssonii</name>
    <name type="common">Northern bat</name>
    <name type="synonym">Eptesicus nilssonii</name>
    <dbReference type="NCBI Taxonomy" id="3371016"/>
    <lineage>
        <taxon>Eukaryota</taxon>
        <taxon>Metazoa</taxon>
        <taxon>Chordata</taxon>
        <taxon>Craniata</taxon>
        <taxon>Vertebrata</taxon>
        <taxon>Euteleostomi</taxon>
        <taxon>Mammalia</taxon>
        <taxon>Eutheria</taxon>
        <taxon>Laurasiatheria</taxon>
        <taxon>Chiroptera</taxon>
        <taxon>Yangochiroptera</taxon>
        <taxon>Vespertilionidae</taxon>
        <taxon>Cnephaeus</taxon>
    </lineage>
</organism>
<comment type="function">
    <text evidence="1">Putative odorant or sperm cell receptor.</text>
</comment>
<evidence type="ECO:0000256" key="10">
    <source>
        <dbReference type="ARBA" id="ARBA00023224"/>
    </source>
</evidence>
<dbReference type="GO" id="GO:0005886">
    <property type="term" value="C:plasma membrane"/>
    <property type="evidence" value="ECO:0007669"/>
    <property type="project" value="UniProtKB-ARBA"/>
</dbReference>
<feature type="transmembrane region" description="Helical" evidence="12">
    <location>
        <begin position="99"/>
        <end position="118"/>
    </location>
</feature>
<keyword evidence="7 11" id="KW-0297">G-protein coupled receptor</keyword>
<dbReference type="GO" id="GO:0004930">
    <property type="term" value="F:G protein-coupled receptor activity"/>
    <property type="evidence" value="ECO:0007669"/>
    <property type="project" value="UniProtKB-KW"/>
</dbReference>
<accession>A0AA40HQU4</accession>
<dbReference type="InterPro" id="IPR000276">
    <property type="entry name" value="GPCR_Rhodpsn"/>
</dbReference>
<evidence type="ECO:0000256" key="9">
    <source>
        <dbReference type="ARBA" id="ARBA00023170"/>
    </source>
</evidence>
<dbReference type="PROSITE" id="PS50262">
    <property type="entry name" value="G_PROTEIN_RECEP_F1_2"/>
    <property type="match status" value="2"/>
</dbReference>
<evidence type="ECO:0000313" key="14">
    <source>
        <dbReference type="EMBL" id="KAK1335748.1"/>
    </source>
</evidence>
<feature type="transmembrane region" description="Helical" evidence="12">
    <location>
        <begin position="21"/>
        <end position="45"/>
    </location>
</feature>
<feature type="transmembrane region" description="Helical" evidence="12">
    <location>
        <begin position="618"/>
        <end position="636"/>
    </location>
</feature>
<keyword evidence="6 12" id="KW-1133">Transmembrane helix</keyword>
<keyword evidence="3" id="KW-0716">Sensory transduction</keyword>
<dbReference type="Proteomes" id="UP001177744">
    <property type="component" value="Unassembled WGS sequence"/>
</dbReference>
<feature type="domain" description="G-protein coupled receptors family 1 profile" evidence="13">
    <location>
        <begin position="388"/>
        <end position="634"/>
    </location>
</feature>
<feature type="transmembrane region" description="Helical" evidence="12">
    <location>
        <begin position="373"/>
        <end position="396"/>
    </location>
</feature>
<dbReference type="InterPro" id="IPR050427">
    <property type="entry name" value="Olfactory_Receptors"/>
</dbReference>
<gene>
    <name evidence="14" type="ORF">QTO34_003543</name>
</gene>
<dbReference type="SUPFAM" id="SSF81321">
    <property type="entry name" value="Family A G protein-coupled receptor-like"/>
    <property type="match status" value="2"/>
</dbReference>
<keyword evidence="10 11" id="KW-0807">Transducer</keyword>
<comment type="similarity">
    <text evidence="11">Belongs to the G-protein coupled receptor 1 family.</text>
</comment>
<evidence type="ECO:0000256" key="1">
    <source>
        <dbReference type="ARBA" id="ARBA00003929"/>
    </source>
</evidence>
<feature type="transmembrane region" description="Helical" evidence="12">
    <location>
        <begin position="235"/>
        <end position="257"/>
    </location>
</feature>
<comment type="subcellular location">
    <subcellularLocation>
        <location evidence="2">Membrane</location>
        <topology evidence="2">Multi-pass membrane protein</topology>
    </subcellularLocation>
</comment>
<keyword evidence="5" id="KW-0552">Olfaction</keyword>
<dbReference type="InterPro" id="IPR000725">
    <property type="entry name" value="Olfact_rcpt"/>
</dbReference>
<feature type="transmembrane region" description="Helical" evidence="12">
    <location>
        <begin position="487"/>
        <end position="509"/>
    </location>
</feature>
<feature type="transmembrane region" description="Helical" evidence="12">
    <location>
        <begin position="588"/>
        <end position="606"/>
    </location>
</feature>
<feature type="domain" description="G-protein coupled receptors family 1 profile" evidence="13">
    <location>
        <begin position="39"/>
        <end position="285"/>
    </location>
</feature>
<dbReference type="EMBL" id="JAULJE010000013">
    <property type="protein sequence ID" value="KAK1335748.1"/>
    <property type="molecule type" value="Genomic_DNA"/>
</dbReference>
<dbReference type="PRINTS" id="PR00237">
    <property type="entry name" value="GPCRRHODOPSN"/>
</dbReference>
<dbReference type="Pfam" id="PF13853">
    <property type="entry name" value="7tm_4"/>
    <property type="match status" value="2"/>
</dbReference>
<name>A0AA40HQU4_CNENI</name>
<keyword evidence="15" id="KW-1185">Reference proteome</keyword>
<evidence type="ECO:0000259" key="13">
    <source>
        <dbReference type="PROSITE" id="PS50262"/>
    </source>
</evidence>
<reference evidence="14" key="1">
    <citation type="submission" date="2023-06" db="EMBL/GenBank/DDBJ databases">
        <title>Reference genome for the Northern bat (Eptesicus nilssonii), a most northern bat species.</title>
        <authorList>
            <person name="Laine V.N."/>
            <person name="Pulliainen A.T."/>
            <person name="Lilley T.M."/>
        </authorList>
    </citation>
    <scope>NUCLEOTIDE SEQUENCE</scope>
    <source>
        <strain evidence="14">BLF_Eptnil</strain>
        <tissue evidence="14">Kidney</tissue>
    </source>
</reference>
<feature type="transmembrane region" description="Helical" evidence="12">
    <location>
        <begin position="448"/>
        <end position="467"/>
    </location>
</feature>
<evidence type="ECO:0000256" key="12">
    <source>
        <dbReference type="SAM" id="Phobius"/>
    </source>
</evidence>